<evidence type="ECO:0000313" key="11">
    <source>
        <dbReference type="Proteomes" id="UP001165120"/>
    </source>
</evidence>
<dbReference type="EC" id="3.6.1.-" evidence="7"/>
<comment type="catalytic activity">
    <reaction evidence="4">
        <text>a 5'-end (N(7)-methyl 5'-triphosphoguanosine)-ribonucleoside-ribonucleotide in mRNA + H2O = a (N(7)-methyl 5'-triphosphoguanosine)-nucleoside + a 5'-end phospho-ribonucleoside in mRNA + H(+)</text>
        <dbReference type="Rhea" id="RHEA:66928"/>
        <dbReference type="Rhea" id="RHEA-COMP:15692"/>
        <dbReference type="Rhea" id="RHEA-COMP:17313"/>
        <dbReference type="ChEBI" id="CHEBI:15377"/>
        <dbReference type="ChEBI" id="CHEBI:15378"/>
        <dbReference type="ChEBI" id="CHEBI:138282"/>
        <dbReference type="ChEBI" id="CHEBI:172876"/>
        <dbReference type="ChEBI" id="CHEBI:172877"/>
    </reaction>
    <physiologicalReaction direction="left-to-right" evidence="4">
        <dbReference type="Rhea" id="RHEA:66929"/>
    </physiologicalReaction>
</comment>
<feature type="compositionally biased region" description="Acidic residues" evidence="8">
    <location>
        <begin position="297"/>
        <end position="306"/>
    </location>
</feature>
<dbReference type="InterPro" id="IPR013961">
    <property type="entry name" value="RAI1"/>
</dbReference>
<dbReference type="GO" id="GO:0003723">
    <property type="term" value="F:RNA binding"/>
    <property type="evidence" value="ECO:0007669"/>
    <property type="project" value="UniProtKB-KW"/>
</dbReference>
<comment type="subcellular location">
    <subcellularLocation>
        <location evidence="7">Nucleus</location>
    </subcellularLocation>
</comment>
<keyword evidence="11" id="KW-1185">Reference proteome</keyword>
<comment type="catalytic activity">
    <reaction evidence="6">
        <text>a 5'-end NAD(+)-phospho-ribonucleoside in mRNA + H2O = a 5'-end phospho-ribonucleoside in mRNA + NAD(+) + H(+)</text>
        <dbReference type="Rhea" id="RHEA:60880"/>
        <dbReference type="Rhea" id="RHEA-COMP:15692"/>
        <dbReference type="Rhea" id="RHEA-COMP:15698"/>
        <dbReference type="ChEBI" id="CHEBI:15377"/>
        <dbReference type="ChEBI" id="CHEBI:15378"/>
        <dbReference type="ChEBI" id="CHEBI:57540"/>
        <dbReference type="ChEBI" id="CHEBI:138282"/>
        <dbReference type="ChEBI" id="CHEBI:144029"/>
    </reaction>
    <physiologicalReaction direction="left-to-right" evidence="6">
        <dbReference type="Rhea" id="RHEA:60881"/>
    </physiologicalReaction>
</comment>
<dbReference type="InterPro" id="IPR039039">
    <property type="entry name" value="RAI1-like_fam"/>
</dbReference>
<dbReference type="AlphaFoldDB" id="A0A9W6WGK2"/>
<dbReference type="GO" id="GO:0000166">
    <property type="term" value="F:nucleotide binding"/>
    <property type="evidence" value="ECO:0007669"/>
    <property type="project" value="UniProtKB-KW"/>
</dbReference>
<dbReference type="PANTHER" id="PTHR12395">
    <property type="entry name" value="DOM-3 RELATED"/>
    <property type="match status" value="1"/>
</dbReference>
<dbReference type="GO" id="GO:0110155">
    <property type="term" value="P:NAD-cap decapping"/>
    <property type="evidence" value="ECO:0007669"/>
    <property type="project" value="TreeGrafter"/>
</dbReference>
<name>A0A9W6WGK2_CANBO</name>
<dbReference type="Pfam" id="PF08652">
    <property type="entry name" value="RAI1"/>
    <property type="match status" value="1"/>
</dbReference>
<dbReference type="EMBL" id="BSXN01000407">
    <property type="protein sequence ID" value="GME68402.1"/>
    <property type="molecule type" value="Genomic_DNA"/>
</dbReference>
<comment type="similarity">
    <text evidence="2 7">Belongs to the DXO/Dom3Z family.</text>
</comment>
<protein>
    <recommendedName>
        <fullName evidence="7">Decapping nuclease</fullName>
        <ecNumber evidence="7">3.6.1.-</ecNumber>
    </recommendedName>
</protein>
<comment type="catalytic activity">
    <reaction evidence="5">
        <text>a 5'-end triphospho-ribonucleoside in mRNA + H2O = a 5'-end phospho-ribonucleoside in mRNA + diphosphate + H(+)</text>
        <dbReference type="Rhea" id="RHEA:78683"/>
        <dbReference type="Rhea" id="RHEA-COMP:15692"/>
        <dbReference type="Rhea" id="RHEA-COMP:17164"/>
        <dbReference type="ChEBI" id="CHEBI:15377"/>
        <dbReference type="ChEBI" id="CHEBI:15378"/>
        <dbReference type="ChEBI" id="CHEBI:33019"/>
        <dbReference type="ChEBI" id="CHEBI:138282"/>
        <dbReference type="ChEBI" id="CHEBI:167618"/>
    </reaction>
    <physiologicalReaction direction="left-to-right" evidence="5">
        <dbReference type="Rhea" id="RHEA:78684"/>
    </physiologicalReaction>
</comment>
<accession>A0A9W6WGK2</accession>
<dbReference type="GO" id="GO:0005829">
    <property type="term" value="C:cytosol"/>
    <property type="evidence" value="ECO:0007669"/>
    <property type="project" value="TreeGrafter"/>
</dbReference>
<keyword evidence="7" id="KW-0694">RNA-binding</keyword>
<comment type="cofactor">
    <cofactor evidence="1 7">
        <name>a divalent metal cation</name>
        <dbReference type="ChEBI" id="CHEBI:60240"/>
    </cofactor>
</comment>
<reference evidence="10" key="1">
    <citation type="submission" date="2023-04" db="EMBL/GenBank/DDBJ databases">
        <title>Candida boidinii NBRC 10035.</title>
        <authorList>
            <person name="Ichikawa N."/>
            <person name="Sato H."/>
            <person name="Tonouchi N."/>
        </authorList>
    </citation>
    <scope>NUCLEOTIDE SEQUENCE</scope>
    <source>
        <strain evidence="10">NBRC 10035</strain>
    </source>
</reference>
<feature type="domain" description="RAI1-like" evidence="9">
    <location>
        <begin position="27"/>
        <end position="204"/>
    </location>
</feature>
<keyword evidence="7" id="KW-0547">Nucleotide-binding</keyword>
<keyword evidence="3 7" id="KW-0540">Nuclease</keyword>
<dbReference type="GO" id="GO:0046872">
    <property type="term" value="F:metal ion binding"/>
    <property type="evidence" value="ECO:0007669"/>
    <property type="project" value="UniProtKB-KW"/>
</dbReference>
<sequence>MTFEKNPGIVSELKKIRKAQPDYPKIKDIMSYSQVGLYEIGFNRDGLPLFDPPMNLFGGAPRENRISLSQGVETYVPRLFGEDESRLSNMMRCIIYYESQVIKRRINKDIKVIGNSGILQDLVTKVNMKYKIFSYDGQIFVSPTDRRINQYGPIVYSGKKFEQIMTNKTGPSDGSHFKSIQEVDLGNGSFKVLIASEIDSYIDGNKVYGLKKGHTDNKKIREQTEGKHENKNSIDNTEEADVKEADVKEADVKEADVKEADVKEDNVINDDDKVDSKEGADKEGGSKGEEDDKCNGEEVDVANTEEEPELRNIFEGEEEDVIYVELKSMLCRGFKPGFFKLSPYLFLQELYSLKYNFWTYMFKIIIQCVFTNQKIIVFGIRNDSYKQLGIKLISLSTMIVFMRNNSPTHYERYKSAMDTINTELTKIIDSVEDGVVYQFDITPSQYHLYPLPQSEWKTELDKLVIKEFRDWREKGIVSDEIKEGKSYDRQLDSIANKADDYYLMKMIGSLEKLDLHDRIPYSGAVA</sequence>
<evidence type="ECO:0000256" key="8">
    <source>
        <dbReference type="SAM" id="MobiDB-lite"/>
    </source>
</evidence>
<dbReference type="GO" id="GO:0005634">
    <property type="term" value="C:nucleus"/>
    <property type="evidence" value="ECO:0007669"/>
    <property type="project" value="UniProtKB-SubCell"/>
</dbReference>
<evidence type="ECO:0000256" key="7">
    <source>
        <dbReference type="RuleBase" id="RU367113"/>
    </source>
</evidence>
<organism evidence="10 11">
    <name type="scientific">Candida boidinii</name>
    <name type="common">Yeast</name>
    <dbReference type="NCBI Taxonomy" id="5477"/>
    <lineage>
        <taxon>Eukaryota</taxon>
        <taxon>Fungi</taxon>
        <taxon>Dikarya</taxon>
        <taxon>Ascomycota</taxon>
        <taxon>Saccharomycotina</taxon>
        <taxon>Pichiomycetes</taxon>
        <taxon>Pichiales</taxon>
        <taxon>Pichiaceae</taxon>
        <taxon>Ogataea</taxon>
        <taxon>Ogataea/Candida clade</taxon>
    </lineage>
</organism>
<keyword evidence="7" id="KW-0539">Nucleus</keyword>
<gene>
    <name evidence="10" type="ORF">Cboi02_000163200</name>
</gene>
<evidence type="ECO:0000259" key="9">
    <source>
        <dbReference type="Pfam" id="PF08652"/>
    </source>
</evidence>
<comment type="caution">
    <text evidence="10">The sequence shown here is derived from an EMBL/GenBank/DDBJ whole genome shotgun (WGS) entry which is preliminary data.</text>
</comment>
<dbReference type="GO" id="GO:0034353">
    <property type="term" value="F:mRNA 5'-diphosphatase activity"/>
    <property type="evidence" value="ECO:0007669"/>
    <property type="project" value="TreeGrafter"/>
</dbReference>
<proteinExistence type="inferred from homology"/>
<feature type="region of interest" description="Disordered" evidence="8">
    <location>
        <begin position="220"/>
        <end position="306"/>
    </location>
</feature>
<evidence type="ECO:0000256" key="4">
    <source>
        <dbReference type="ARBA" id="ARBA00044676"/>
    </source>
</evidence>
<feature type="compositionally biased region" description="Basic and acidic residues" evidence="8">
    <location>
        <begin position="220"/>
        <end position="232"/>
    </location>
</feature>
<evidence type="ECO:0000256" key="6">
    <source>
        <dbReference type="ARBA" id="ARBA00048124"/>
    </source>
</evidence>
<evidence type="ECO:0000256" key="5">
    <source>
        <dbReference type="ARBA" id="ARBA00044692"/>
    </source>
</evidence>
<evidence type="ECO:0000256" key="1">
    <source>
        <dbReference type="ARBA" id="ARBA00001968"/>
    </source>
</evidence>
<dbReference type="Proteomes" id="UP001165120">
    <property type="component" value="Unassembled WGS sequence"/>
</dbReference>
<keyword evidence="7" id="KW-0479">Metal-binding</keyword>
<dbReference type="GO" id="GO:0004518">
    <property type="term" value="F:nuclease activity"/>
    <property type="evidence" value="ECO:0007669"/>
    <property type="project" value="UniProtKB-KW"/>
</dbReference>
<evidence type="ECO:0000313" key="10">
    <source>
        <dbReference type="EMBL" id="GME68402.1"/>
    </source>
</evidence>
<dbReference type="GO" id="GO:0000956">
    <property type="term" value="P:nuclear-transcribed mRNA catabolic process"/>
    <property type="evidence" value="ECO:0007669"/>
    <property type="project" value="TreeGrafter"/>
</dbReference>
<evidence type="ECO:0000256" key="2">
    <source>
        <dbReference type="ARBA" id="ARBA00006562"/>
    </source>
</evidence>
<dbReference type="PANTHER" id="PTHR12395:SF9">
    <property type="entry name" value="DECAPPING AND EXORIBONUCLEASE PROTEIN"/>
    <property type="match status" value="1"/>
</dbReference>
<comment type="function">
    <text evidence="7">Decapping enzyme for NAD-capped RNAs: specifically hydrolyzes the nicotinamide adenine dinucleotide (NAD) cap from a subset of RNAs by removing the entire NAD moiety from the 5'-end of an NAD-capped RNA.</text>
</comment>
<keyword evidence="7" id="KW-0378">Hydrolase</keyword>
<evidence type="ECO:0000256" key="3">
    <source>
        <dbReference type="ARBA" id="ARBA00022722"/>
    </source>
</evidence>
<feature type="compositionally biased region" description="Basic and acidic residues" evidence="8">
    <location>
        <begin position="240"/>
        <end position="296"/>
    </location>
</feature>